<keyword evidence="2" id="KW-1185">Reference proteome</keyword>
<evidence type="ECO:0000313" key="2">
    <source>
        <dbReference type="Proteomes" id="UP001062846"/>
    </source>
</evidence>
<comment type="caution">
    <text evidence="1">The sequence shown here is derived from an EMBL/GenBank/DDBJ whole genome shotgun (WGS) entry which is preliminary data.</text>
</comment>
<organism evidence="1 2">
    <name type="scientific">Rhododendron molle</name>
    <name type="common">Chinese azalea</name>
    <name type="synonym">Azalea mollis</name>
    <dbReference type="NCBI Taxonomy" id="49168"/>
    <lineage>
        <taxon>Eukaryota</taxon>
        <taxon>Viridiplantae</taxon>
        <taxon>Streptophyta</taxon>
        <taxon>Embryophyta</taxon>
        <taxon>Tracheophyta</taxon>
        <taxon>Spermatophyta</taxon>
        <taxon>Magnoliopsida</taxon>
        <taxon>eudicotyledons</taxon>
        <taxon>Gunneridae</taxon>
        <taxon>Pentapetalae</taxon>
        <taxon>asterids</taxon>
        <taxon>Ericales</taxon>
        <taxon>Ericaceae</taxon>
        <taxon>Ericoideae</taxon>
        <taxon>Rhodoreae</taxon>
        <taxon>Rhododendron</taxon>
    </lineage>
</organism>
<gene>
    <name evidence="1" type="ORF">RHMOL_Rhmol08G0133800</name>
</gene>
<dbReference type="EMBL" id="CM046395">
    <property type="protein sequence ID" value="KAI8542374.1"/>
    <property type="molecule type" value="Genomic_DNA"/>
</dbReference>
<reference evidence="1" key="1">
    <citation type="submission" date="2022-02" db="EMBL/GenBank/DDBJ databases">
        <title>Plant Genome Project.</title>
        <authorList>
            <person name="Zhang R.-G."/>
        </authorList>
    </citation>
    <scope>NUCLEOTIDE SEQUENCE</scope>
    <source>
        <strain evidence="1">AT1</strain>
    </source>
</reference>
<dbReference type="Proteomes" id="UP001062846">
    <property type="component" value="Chromosome 8"/>
</dbReference>
<evidence type="ECO:0000313" key="1">
    <source>
        <dbReference type="EMBL" id="KAI8542374.1"/>
    </source>
</evidence>
<name>A0ACC0MP29_RHOML</name>
<sequence length="301" mass="34379">MFKTPEPVVEQSKGPDIKTIAKRRIQVDVDEDVCSPSPVKGFRSLGGLSRGRKRKLEIDNPILYVGGYDNMEVHYEPPRLRQADQVKKSHFQYSPFTKDGVKKRKKRNPPKKQSKNENFDKLDVNVPTILNLVAVQMTNAETLHYPDKSHLMSYLPVTVSLEGLHRKLVFQYGDLYQVDVTKFNIANVHRQPLQHDTDEYDCGLFVIKFMQGFNYPSGVHRMDDTERPRLLLELCGDENNRDALEVMKKFKAWKGERGEWVVKAQPPEEEDVVVEELVLQEKGGGRGDTAARGAASGQQEQ</sequence>
<proteinExistence type="predicted"/>
<protein>
    <submittedName>
        <fullName evidence="1">Uncharacterized protein</fullName>
    </submittedName>
</protein>
<accession>A0ACC0MP29</accession>